<dbReference type="PANTHER" id="PTHR43617">
    <property type="entry name" value="L-AMINO ACID N-ACETYLTRANSFERASE"/>
    <property type="match status" value="1"/>
</dbReference>
<dbReference type="PROSITE" id="PS51186">
    <property type="entry name" value="GNAT"/>
    <property type="match status" value="1"/>
</dbReference>
<gene>
    <name evidence="2" type="ORF">S01H4_08663</name>
</gene>
<accession>X1BGJ9</accession>
<dbReference type="InterPro" id="IPR050276">
    <property type="entry name" value="MshD_Acetyltransferase"/>
</dbReference>
<feature type="domain" description="N-acetyltransferase" evidence="1">
    <location>
        <begin position="140"/>
        <end position="264"/>
    </location>
</feature>
<comment type="caution">
    <text evidence="2">The sequence shown here is derived from an EMBL/GenBank/DDBJ whole genome shotgun (WGS) entry which is preliminary data.</text>
</comment>
<evidence type="ECO:0000259" key="1">
    <source>
        <dbReference type="PROSITE" id="PS51186"/>
    </source>
</evidence>
<dbReference type="Gene3D" id="3.40.630.30">
    <property type="match status" value="1"/>
</dbReference>
<dbReference type="EMBL" id="BART01003006">
    <property type="protein sequence ID" value="GAG71166.1"/>
    <property type="molecule type" value="Genomic_DNA"/>
</dbReference>
<protein>
    <recommendedName>
        <fullName evidence="1">N-acetyltransferase domain-containing protein</fullName>
    </recommendedName>
</protein>
<name>X1BGJ9_9ZZZZ</name>
<reference evidence="2" key="1">
    <citation type="journal article" date="2014" name="Front. Microbiol.">
        <title>High frequency of phylogenetically diverse reductive dehalogenase-homologous genes in deep subseafloor sedimentary metagenomes.</title>
        <authorList>
            <person name="Kawai M."/>
            <person name="Futagami T."/>
            <person name="Toyoda A."/>
            <person name="Takaki Y."/>
            <person name="Nishi S."/>
            <person name="Hori S."/>
            <person name="Arai W."/>
            <person name="Tsubouchi T."/>
            <person name="Morono Y."/>
            <person name="Uchiyama I."/>
            <person name="Ito T."/>
            <person name="Fujiyama A."/>
            <person name="Inagaki F."/>
            <person name="Takami H."/>
        </authorList>
    </citation>
    <scope>NUCLEOTIDE SEQUENCE</scope>
    <source>
        <strain evidence="2">Expedition CK06-06</strain>
    </source>
</reference>
<dbReference type="SUPFAM" id="SSF55729">
    <property type="entry name" value="Acyl-CoA N-acyltransferases (Nat)"/>
    <property type="match status" value="1"/>
</dbReference>
<dbReference type="InterPro" id="IPR000182">
    <property type="entry name" value="GNAT_dom"/>
</dbReference>
<organism evidence="2">
    <name type="scientific">marine sediment metagenome</name>
    <dbReference type="NCBI Taxonomy" id="412755"/>
    <lineage>
        <taxon>unclassified sequences</taxon>
        <taxon>metagenomes</taxon>
        <taxon>ecological metagenomes</taxon>
    </lineage>
</organism>
<dbReference type="Pfam" id="PF00583">
    <property type="entry name" value="Acetyltransf_1"/>
    <property type="match status" value="1"/>
</dbReference>
<dbReference type="CDD" id="cd04301">
    <property type="entry name" value="NAT_SF"/>
    <property type="match status" value="1"/>
</dbReference>
<evidence type="ECO:0000313" key="2">
    <source>
        <dbReference type="EMBL" id="GAG71166.1"/>
    </source>
</evidence>
<proteinExistence type="predicted"/>
<feature type="non-terminal residue" evidence="2">
    <location>
        <position position="264"/>
    </location>
</feature>
<dbReference type="InterPro" id="IPR016181">
    <property type="entry name" value="Acyl_CoA_acyltransferase"/>
</dbReference>
<dbReference type="AlphaFoldDB" id="X1BGJ9"/>
<sequence length="264" mass="30945">MVGNLGYSTIEIENQLKEYMNKQPQSFFQIVLDDSGEIRGFLGVIFSDPNTLRMFGPYITDIENEWEEISETFFKNILEKCKLWKDIKLRVAFTPKNKLLKRFYKAHGFVQYNAERTMVLEEHEWQRKRSEINALKRGSVEIRPYRDNDFPDFLNIHPQGAYFNAPYIVQNLDDLHSLIMAVLDGRVVGYVYYEDFNADGFTDICFLNVSQSAQNKRIGTKLIEKAIEDSFKKSKIKKIEISVRVDNTAAFRLYQRLGFKETIT</sequence>
<dbReference type="GO" id="GO:0016747">
    <property type="term" value="F:acyltransferase activity, transferring groups other than amino-acyl groups"/>
    <property type="evidence" value="ECO:0007669"/>
    <property type="project" value="InterPro"/>
</dbReference>